<dbReference type="Proteomes" id="UP000325122">
    <property type="component" value="Unassembled WGS sequence"/>
</dbReference>
<feature type="domain" description="Thioredoxin-like fold" evidence="2">
    <location>
        <begin position="36"/>
        <end position="192"/>
    </location>
</feature>
<evidence type="ECO:0000313" key="3">
    <source>
        <dbReference type="EMBL" id="KAA5805242.1"/>
    </source>
</evidence>
<gene>
    <name evidence="3" type="ORF">F1654_04480</name>
</gene>
<sequence length="261" mass="28100">MGVISRMFATAALAAGLVLTGCGNGSSDGRSAFEREGDFAKGRPDAPLTFIEYASTACPACAYFHAEGKPVIDRYVADGTVRYVFREFITGLPALATPGFMLARCAPEERYFDVLDLLFSQQQTLVAAIQQGRGQQQFRIIARTAGLSDAEFQACMNNDEIFQAVTDANNRASREGIRGTPTFIINGVTLEAIDSPDGRLTSARHPVQVFAINGRPISDDQGIIDQDFDADTTQRIIAYFLAREGVEAQADTPEPADGDAG</sequence>
<evidence type="ECO:0000313" key="4">
    <source>
        <dbReference type="Proteomes" id="UP000325122"/>
    </source>
</evidence>
<dbReference type="AlphaFoldDB" id="A0A5M6ZK81"/>
<dbReference type="Gene3D" id="3.40.30.10">
    <property type="entry name" value="Glutaredoxin"/>
    <property type="match status" value="1"/>
</dbReference>
<keyword evidence="4" id="KW-1185">Reference proteome</keyword>
<organism evidence="3 4">
    <name type="scientific">Alkalicaulis satelles</name>
    <dbReference type="NCBI Taxonomy" id="2609175"/>
    <lineage>
        <taxon>Bacteria</taxon>
        <taxon>Pseudomonadati</taxon>
        <taxon>Pseudomonadota</taxon>
        <taxon>Alphaproteobacteria</taxon>
        <taxon>Maricaulales</taxon>
        <taxon>Maricaulaceae</taxon>
        <taxon>Alkalicaulis</taxon>
    </lineage>
</organism>
<protein>
    <submittedName>
        <fullName evidence="3">DsbA family protein</fullName>
    </submittedName>
</protein>
<comment type="caution">
    <text evidence="3">The sequence shown here is derived from an EMBL/GenBank/DDBJ whole genome shotgun (WGS) entry which is preliminary data.</text>
</comment>
<accession>A0A5M6ZK81</accession>
<dbReference type="PANTHER" id="PTHR13887:SF56">
    <property type="entry name" value="THIOREDOXIN-LIKE REDUCTASE RV2466C"/>
    <property type="match status" value="1"/>
</dbReference>
<dbReference type="RefSeq" id="WP_150022273.1">
    <property type="nucleotide sequence ID" value="NZ_VWOJ01000001.1"/>
</dbReference>
<dbReference type="EMBL" id="VWOJ01000001">
    <property type="protein sequence ID" value="KAA5805242.1"/>
    <property type="molecule type" value="Genomic_DNA"/>
</dbReference>
<reference evidence="3 4" key="1">
    <citation type="submission" date="2019-09" db="EMBL/GenBank/DDBJ databases">
        <authorList>
            <person name="Kevbrin V."/>
            <person name="Grouzdev D.S."/>
        </authorList>
    </citation>
    <scope>NUCLEOTIDE SEQUENCE [LARGE SCALE GENOMIC DNA]</scope>
    <source>
        <strain evidence="3 4">G-192</strain>
    </source>
</reference>
<dbReference type="PROSITE" id="PS51257">
    <property type="entry name" value="PROKAR_LIPOPROTEIN"/>
    <property type="match status" value="1"/>
</dbReference>
<dbReference type="InterPro" id="IPR012336">
    <property type="entry name" value="Thioredoxin-like_fold"/>
</dbReference>
<dbReference type="PANTHER" id="PTHR13887">
    <property type="entry name" value="GLUTATHIONE S-TRANSFERASE KAPPA"/>
    <property type="match status" value="1"/>
</dbReference>
<dbReference type="SUPFAM" id="SSF52833">
    <property type="entry name" value="Thioredoxin-like"/>
    <property type="match status" value="1"/>
</dbReference>
<proteinExistence type="inferred from homology"/>
<evidence type="ECO:0000256" key="1">
    <source>
        <dbReference type="ARBA" id="ARBA00005791"/>
    </source>
</evidence>
<comment type="similarity">
    <text evidence="1">Belongs to the thioredoxin family. DsbA subfamily.</text>
</comment>
<dbReference type="InterPro" id="IPR036249">
    <property type="entry name" value="Thioredoxin-like_sf"/>
</dbReference>
<evidence type="ECO:0000259" key="2">
    <source>
        <dbReference type="Pfam" id="PF13462"/>
    </source>
</evidence>
<dbReference type="Pfam" id="PF13462">
    <property type="entry name" value="Thioredoxin_4"/>
    <property type="match status" value="1"/>
</dbReference>
<name>A0A5M6ZK81_9PROT</name>